<evidence type="ECO:0000313" key="4">
    <source>
        <dbReference type="Proteomes" id="UP000238916"/>
    </source>
</evidence>
<dbReference type="EMBL" id="OMOF01000131">
    <property type="protein sequence ID" value="SPF40060.1"/>
    <property type="molecule type" value="Genomic_DNA"/>
</dbReference>
<dbReference type="Pfam" id="PF01609">
    <property type="entry name" value="DDE_Tnp_1"/>
    <property type="match status" value="1"/>
</dbReference>
<proteinExistence type="predicted"/>
<dbReference type="OrthoDB" id="5751230at2"/>
<dbReference type="GO" id="GO:0003677">
    <property type="term" value="F:DNA binding"/>
    <property type="evidence" value="ECO:0007669"/>
    <property type="project" value="InterPro"/>
</dbReference>
<organism evidence="3 4">
    <name type="scientific">Candidatus Desulfosporosinus infrequens</name>
    <dbReference type="NCBI Taxonomy" id="2043169"/>
    <lineage>
        <taxon>Bacteria</taxon>
        <taxon>Bacillati</taxon>
        <taxon>Bacillota</taxon>
        <taxon>Clostridia</taxon>
        <taxon>Eubacteriales</taxon>
        <taxon>Desulfitobacteriaceae</taxon>
        <taxon>Desulfosporosinus</taxon>
    </lineage>
</organism>
<evidence type="ECO:0000256" key="1">
    <source>
        <dbReference type="SAM" id="MobiDB-lite"/>
    </source>
</evidence>
<gene>
    <name evidence="3" type="primary">tsp_2</name>
    <name evidence="3" type="ORF">SBF1_2160005</name>
</gene>
<dbReference type="GO" id="GO:0006313">
    <property type="term" value="P:DNA transposition"/>
    <property type="evidence" value="ECO:0007669"/>
    <property type="project" value="InterPro"/>
</dbReference>
<dbReference type="GO" id="GO:0004803">
    <property type="term" value="F:transposase activity"/>
    <property type="evidence" value="ECO:0007669"/>
    <property type="project" value="InterPro"/>
</dbReference>
<sequence>MKPVLTLHETYQNSVLERLQLHYSGGIFVIVNKDWPLVSKFWRTDLAYITTLLQDEYGAKGPEPRDPASMLRSYLIFLMTNPEIGITEWINEMKRIPYYAILSGFDPGDIPGVGTFYDFFNRLWAASGNNLKPKKLMKRKRKPKKGKKGEKAPTTTPGKVKRLVEWMIRHADKKSDLPSDRLFHFFQTQILAISANLGLLGDLNSLTVAGDGTPIVTSAFTRSKSTCNCRAQGLAECNHPRIYSQPDCNAGWDSSREKHFNGYHLYMISATDSHYDLPLYPRLQPASRHDAVSLVVSSVEFKQRFTLGTVDKMLLDAAHDAEAIYLLLDHQNVEPFIDLNNRSKKNTKTGGDIRISPKGIPICSANLEMRSDGHDNLQNRHKWKCALAKGTENSCATPCSKARFGRTYHTHSKDNLRLFPKTPRNSEKWTLIYDRRSSIERSNKREKVDYKLESGRHRSTKMWYVRIYGIMICQHLDAWFSHRNESLVDLKNLILPQTA</sequence>
<dbReference type="InterPro" id="IPR002559">
    <property type="entry name" value="Transposase_11"/>
</dbReference>
<dbReference type="Proteomes" id="UP000238916">
    <property type="component" value="Unassembled WGS sequence"/>
</dbReference>
<protein>
    <submittedName>
        <fullName evidence="3">Transposase</fullName>
    </submittedName>
</protein>
<evidence type="ECO:0000259" key="2">
    <source>
        <dbReference type="Pfam" id="PF01609"/>
    </source>
</evidence>
<accession>A0A2U3KKK1</accession>
<dbReference type="AlphaFoldDB" id="A0A2U3KKK1"/>
<feature type="region of interest" description="Disordered" evidence="1">
    <location>
        <begin position="135"/>
        <end position="156"/>
    </location>
</feature>
<evidence type="ECO:0000313" key="3">
    <source>
        <dbReference type="EMBL" id="SPF40060.1"/>
    </source>
</evidence>
<reference evidence="4" key="1">
    <citation type="submission" date="2018-02" db="EMBL/GenBank/DDBJ databases">
        <authorList>
            <person name="Hausmann B."/>
        </authorList>
    </citation>
    <scope>NUCLEOTIDE SEQUENCE [LARGE SCALE GENOMIC DNA]</scope>
    <source>
        <strain evidence="4">Peat soil MAG SbF1</strain>
    </source>
</reference>
<name>A0A2U3KKK1_9FIRM</name>
<feature type="compositionally biased region" description="Basic residues" evidence="1">
    <location>
        <begin position="135"/>
        <end position="148"/>
    </location>
</feature>
<feature type="domain" description="Transposase IS4-like" evidence="2">
    <location>
        <begin position="250"/>
        <end position="473"/>
    </location>
</feature>